<evidence type="ECO:0008006" key="4">
    <source>
        <dbReference type="Google" id="ProtNLM"/>
    </source>
</evidence>
<dbReference type="SUPFAM" id="SSF56112">
    <property type="entry name" value="Protein kinase-like (PK-like)"/>
    <property type="match status" value="1"/>
</dbReference>
<dbReference type="EMBL" id="POUD01000019">
    <property type="protein sequence ID" value="PZG21128.1"/>
    <property type="molecule type" value="Genomic_DNA"/>
</dbReference>
<dbReference type="Proteomes" id="UP000249304">
    <property type="component" value="Unassembled WGS sequence"/>
</dbReference>
<comment type="caution">
    <text evidence="2">The sequence shown here is derived from an EMBL/GenBank/DDBJ whole genome shotgun (WGS) entry which is preliminary data.</text>
</comment>
<proteinExistence type="predicted"/>
<accession>A0A2W2F7T6</accession>
<reference evidence="2 3" key="1">
    <citation type="submission" date="2018-01" db="EMBL/GenBank/DDBJ databases">
        <title>Draft genome sequence of Nonomuraea sp. KC333.</title>
        <authorList>
            <person name="Sahin N."/>
            <person name="Saygin H."/>
            <person name="Ay H."/>
        </authorList>
    </citation>
    <scope>NUCLEOTIDE SEQUENCE [LARGE SCALE GENOMIC DNA]</scope>
    <source>
        <strain evidence="2 3">KC333</strain>
    </source>
</reference>
<protein>
    <recommendedName>
        <fullName evidence="4">Aminoglycoside phosphotransferase family protein</fullName>
    </recommendedName>
</protein>
<evidence type="ECO:0000313" key="2">
    <source>
        <dbReference type="EMBL" id="PZG21128.1"/>
    </source>
</evidence>
<feature type="region of interest" description="Disordered" evidence="1">
    <location>
        <begin position="170"/>
        <end position="195"/>
    </location>
</feature>
<dbReference type="AlphaFoldDB" id="A0A2W2F7T6"/>
<sequence>MRTRRREWTELPVVMRRAVEYRLGSTVRDFEERQGGFSFGVLGVATLTTGEQVFIKAVGDDAAGVRDCRTETVVAAALPRTVPTPRLRFACELAGWLLLCFEITPGAQPHKPWWPDELSAALEALAVCARELTPSPIGGLPTLAERMAGRCETWRELERNGVRGAVTVDSMGGMGTRAPVPSRLRRSDVDGTGGR</sequence>
<dbReference type="InterPro" id="IPR011009">
    <property type="entry name" value="Kinase-like_dom_sf"/>
</dbReference>
<evidence type="ECO:0000313" key="3">
    <source>
        <dbReference type="Proteomes" id="UP000249304"/>
    </source>
</evidence>
<evidence type="ECO:0000256" key="1">
    <source>
        <dbReference type="SAM" id="MobiDB-lite"/>
    </source>
</evidence>
<gene>
    <name evidence="2" type="ORF">C1J01_07505</name>
</gene>
<organism evidence="2 3">
    <name type="scientific">Nonomuraea aridisoli</name>
    <dbReference type="NCBI Taxonomy" id="2070368"/>
    <lineage>
        <taxon>Bacteria</taxon>
        <taxon>Bacillati</taxon>
        <taxon>Actinomycetota</taxon>
        <taxon>Actinomycetes</taxon>
        <taxon>Streptosporangiales</taxon>
        <taxon>Streptosporangiaceae</taxon>
        <taxon>Nonomuraea</taxon>
    </lineage>
</organism>
<name>A0A2W2F7T6_9ACTN</name>
<keyword evidence="3" id="KW-1185">Reference proteome</keyword>